<dbReference type="Pfam" id="PF09992">
    <property type="entry name" value="NAGPA"/>
    <property type="match status" value="1"/>
</dbReference>
<evidence type="ECO:0000259" key="2">
    <source>
        <dbReference type="Pfam" id="PF09992"/>
    </source>
</evidence>
<feature type="domain" description="Copper amine oxidase-like N-terminal" evidence="1">
    <location>
        <begin position="795"/>
        <end position="901"/>
    </location>
</feature>
<dbReference type="InterPro" id="IPR036582">
    <property type="entry name" value="Mao_N_sf"/>
</dbReference>
<keyword evidence="4" id="KW-1185">Reference proteome</keyword>
<dbReference type="Pfam" id="PF07833">
    <property type="entry name" value="Cu_amine_oxidN1"/>
    <property type="match status" value="1"/>
</dbReference>
<dbReference type="Gene3D" id="3.30.457.10">
    <property type="entry name" value="Copper amine oxidase-like, N-terminal domain"/>
    <property type="match status" value="1"/>
</dbReference>
<evidence type="ECO:0000259" key="1">
    <source>
        <dbReference type="Pfam" id="PF07833"/>
    </source>
</evidence>
<name>A0ABS4H2R5_9BACL</name>
<dbReference type="RefSeq" id="WP_209847670.1">
    <property type="nucleotide sequence ID" value="NZ_CBCRVE010000003.1"/>
</dbReference>
<dbReference type="SUPFAM" id="SSF55383">
    <property type="entry name" value="Copper amine oxidase, domain N"/>
    <property type="match status" value="2"/>
</dbReference>
<dbReference type="InterPro" id="IPR012854">
    <property type="entry name" value="Cu_amine_oxidase-like_N"/>
</dbReference>
<evidence type="ECO:0000313" key="3">
    <source>
        <dbReference type="EMBL" id="MBP1936672.1"/>
    </source>
</evidence>
<protein>
    <submittedName>
        <fullName evidence="3">Exopolysaccharide biosynthesis protein</fullName>
    </submittedName>
</protein>
<dbReference type="PANTHER" id="PTHR40446">
    <property type="entry name" value="N-ACETYLGLUCOSAMINE-1-PHOSPHODIESTER ALPHA-N-ACETYLGLUCOSAMINIDASE"/>
    <property type="match status" value="1"/>
</dbReference>
<dbReference type="Gene3D" id="2.60.40.1080">
    <property type="match status" value="1"/>
</dbReference>
<feature type="domain" description="Phosphodiester glycosidase" evidence="2">
    <location>
        <begin position="240"/>
        <end position="429"/>
    </location>
</feature>
<reference evidence="3 4" key="1">
    <citation type="submission" date="2021-03" db="EMBL/GenBank/DDBJ databases">
        <title>Genomic Encyclopedia of Type Strains, Phase IV (KMG-IV): sequencing the most valuable type-strain genomes for metagenomic binning, comparative biology and taxonomic classification.</title>
        <authorList>
            <person name="Goeker M."/>
        </authorList>
    </citation>
    <scope>NUCLEOTIDE SEQUENCE [LARGE SCALE GENOMIC DNA]</scope>
    <source>
        <strain evidence="3 4">DSM 23491</strain>
    </source>
</reference>
<organism evidence="3 4">
    <name type="scientific">Paenibacillus sediminis</name>
    <dbReference type="NCBI Taxonomy" id="664909"/>
    <lineage>
        <taxon>Bacteria</taxon>
        <taxon>Bacillati</taxon>
        <taxon>Bacillota</taxon>
        <taxon>Bacilli</taxon>
        <taxon>Bacillales</taxon>
        <taxon>Paenibacillaceae</taxon>
        <taxon>Paenibacillus</taxon>
    </lineage>
</organism>
<accession>A0ABS4H2R5</accession>
<comment type="caution">
    <text evidence="3">The sequence shown here is derived from an EMBL/GenBank/DDBJ whole genome shotgun (WGS) entry which is preliminary data.</text>
</comment>
<dbReference type="Proteomes" id="UP001519273">
    <property type="component" value="Unassembled WGS sequence"/>
</dbReference>
<dbReference type="InterPro" id="IPR018711">
    <property type="entry name" value="NAGPA"/>
</dbReference>
<dbReference type="EMBL" id="JAGGKP010000002">
    <property type="protein sequence ID" value="MBP1936672.1"/>
    <property type="molecule type" value="Genomic_DNA"/>
</dbReference>
<gene>
    <name evidence="3" type="ORF">J2Z20_001553</name>
</gene>
<sequence>MLLRHDKALRIAAVTGKKLLVITLAGTIIWAQPVMGFMIGGGQSYTALAASTTAQAVKVGEQIITSGARLLKYEYNTTHAGVAKKILADVIEVDLKNPNVKLDVMTGKGGQFATRQSVLGMTQETGAVAGVNGDFFNTGLEGAPLGPQVSQGVLMSSPSQLQGMYTFAVTNNGTPVIDEYTFEGSVTAEDGSTFPLAGINKAAYTPEPNGGYSHVDAMYIYTSAWKAIDRPINSSTTPTEVLVQNGVITQISNNASLPMAVPQDGYILRTHGKAADYVRTHLAVGQKITANYQLRSATTQKLVDPSSFQMMIGGHTILVDQGKASAYSRSVSSISPSSYVARTAVGYSKDSRYAYIITVEKNTNSDGMTLTELQDFMTQVGVWKGINLDGGGSTTMVNRPLAETDTVLTFETSNGGTTQRAVSNGLGVFSVAPQGTLKGLIVSGPKQLFIGQQASYSLKGYDTYYNPIDASNIKANFKSSNANMVWTGGGFKAAKAGTATITATSGQASAAMDVKVIGANDIKSLTVGNQTAPLQAGSTISVPVTATLQDGQTISVPNESIQWELIGFQGSSKDGQLTVTSVSPNAKVGYAIARYDGFSTVVVLSAVGENVWEDFENVNYPINFTSNVPEVTGNVSITPGTGDHSNSKVLQLQYDMTAGSGKMYAYAQLNGTNGKTISSPATSMSIDVMGDSSLNWLRAEVLDKDNKTVYIDLAKQVDWTGWKRLTVDLTGYNIGYPAKLKRLYLVNVEEGQDERARTGAVAFDNIKFTVPSEGIDATLPKNTVQMVLGQKSIIVGGKKQSMDVAPTLKNNSTYVPIRYIMDAFNGSAQWNANTKTITVMRGSKLLQITVGQTDFILNGKRQKSEVAPMIIQGRTLVPLRLVSEQLGLDVNWEQKTKTITIHS</sequence>
<proteinExistence type="predicted"/>
<evidence type="ECO:0000313" key="4">
    <source>
        <dbReference type="Proteomes" id="UP001519273"/>
    </source>
</evidence>
<dbReference type="PANTHER" id="PTHR40446:SF2">
    <property type="entry name" value="N-ACETYLGLUCOSAMINE-1-PHOSPHODIESTER ALPHA-N-ACETYLGLUCOSAMINIDASE"/>
    <property type="match status" value="1"/>
</dbReference>